<evidence type="ECO:0000313" key="5">
    <source>
        <dbReference type="Proteomes" id="UP000782312"/>
    </source>
</evidence>
<dbReference type="Proteomes" id="UP000782312">
    <property type="component" value="Unassembled WGS sequence"/>
</dbReference>
<organism evidence="4 5">
    <name type="scientific">Tectimicrobiota bacterium</name>
    <dbReference type="NCBI Taxonomy" id="2528274"/>
    <lineage>
        <taxon>Bacteria</taxon>
        <taxon>Pseudomonadati</taxon>
        <taxon>Nitrospinota/Tectimicrobiota group</taxon>
        <taxon>Candidatus Tectimicrobiota</taxon>
    </lineage>
</organism>
<dbReference type="InterPro" id="IPR010177">
    <property type="entry name" value="Paired_CXXCH_1"/>
</dbReference>
<evidence type="ECO:0000256" key="2">
    <source>
        <dbReference type="SAM" id="Phobius"/>
    </source>
</evidence>
<evidence type="ECO:0000259" key="3">
    <source>
        <dbReference type="Pfam" id="PF09699"/>
    </source>
</evidence>
<name>A0A932I3P2_UNCTE</name>
<dbReference type="AlphaFoldDB" id="A0A932I3P2"/>
<accession>A0A932I3P2</accession>
<sequence length="407" mass="45042">MPGPADRIFRRIPPLAALLISPVLGTVFVLGFIFLTLAAMAIIPVKLIRRGRGGRAAGLFLAGAVLLGGPAAWGQAVSNEMCINCHKLPLQMKLKDGSSVSLQIPAADFGKSAHGSLLLCTACHTDIKKVPHDKLEFEDRRALSLHYSRACTSCHGGKFKEFQEGIHWRLLSAGDRRAPLCADCHGAHAITKGGVAKGFTPQACAKCHEKPYRQYETSVHGRGLIQNGAKDVPGCSTCHPSHTGQDPRKMEFRINIPQLCADCHQNKPLMEKYGLSSQVVSTYLEDFHGASISLYREQRNLPPRLTAVCTDCHGIHDILRVKDPDSKVVRENLMRTCQKCHPDASLNFPASWLSHYPPSTTRYPLVFFLRLFYFIFVPAIIACMLFHVGLDFAAELRARRRSRKERA</sequence>
<gene>
    <name evidence="4" type="ORF">HYZ11_14195</name>
</gene>
<dbReference type="PANTHER" id="PTHR35038">
    <property type="entry name" value="DISSIMILATORY SULFITE REDUCTASE SIRA"/>
    <property type="match status" value="1"/>
</dbReference>
<proteinExistence type="predicted"/>
<dbReference type="EMBL" id="JACPUR010000035">
    <property type="protein sequence ID" value="MBI3128751.1"/>
    <property type="molecule type" value="Genomic_DNA"/>
</dbReference>
<feature type="domain" description="Doubled CXXCH motif" evidence="3">
    <location>
        <begin position="234"/>
        <end position="267"/>
    </location>
</feature>
<reference evidence="4" key="1">
    <citation type="submission" date="2020-07" db="EMBL/GenBank/DDBJ databases">
        <title>Huge and variable diversity of episymbiotic CPR bacteria and DPANN archaea in groundwater ecosystems.</title>
        <authorList>
            <person name="He C.Y."/>
            <person name="Keren R."/>
            <person name="Whittaker M."/>
            <person name="Farag I.F."/>
            <person name="Doudna J."/>
            <person name="Cate J.H.D."/>
            <person name="Banfield J.F."/>
        </authorList>
    </citation>
    <scope>NUCLEOTIDE SEQUENCE</scope>
    <source>
        <strain evidence="4">NC_groundwater_763_Ag_S-0.2um_68_21</strain>
    </source>
</reference>
<comment type="caution">
    <text evidence="4">The sequence shown here is derived from an EMBL/GenBank/DDBJ whole genome shotgun (WGS) entry which is preliminary data.</text>
</comment>
<keyword evidence="1" id="KW-0732">Signal</keyword>
<dbReference type="Gene3D" id="3.90.10.10">
    <property type="entry name" value="Cytochrome C3"/>
    <property type="match status" value="1"/>
</dbReference>
<dbReference type="Pfam" id="PF09699">
    <property type="entry name" value="Paired_CXXCH_1"/>
    <property type="match status" value="1"/>
</dbReference>
<dbReference type="InterPro" id="IPR036280">
    <property type="entry name" value="Multihaem_cyt_sf"/>
</dbReference>
<feature type="transmembrane region" description="Helical" evidence="2">
    <location>
        <begin position="57"/>
        <end position="76"/>
    </location>
</feature>
<evidence type="ECO:0000256" key="1">
    <source>
        <dbReference type="ARBA" id="ARBA00022729"/>
    </source>
</evidence>
<keyword evidence="2" id="KW-1133">Transmembrane helix</keyword>
<feature type="transmembrane region" description="Helical" evidence="2">
    <location>
        <begin position="20"/>
        <end position="45"/>
    </location>
</feature>
<dbReference type="InterPro" id="IPR051829">
    <property type="entry name" value="Multiheme_Cytochr_ET"/>
</dbReference>
<dbReference type="SUPFAM" id="SSF48695">
    <property type="entry name" value="Multiheme cytochromes"/>
    <property type="match status" value="1"/>
</dbReference>
<protein>
    <submittedName>
        <fullName evidence="4">Cytochrome C</fullName>
    </submittedName>
</protein>
<keyword evidence="2" id="KW-0472">Membrane</keyword>
<feature type="transmembrane region" description="Helical" evidence="2">
    <location>
        <begin position="371"/>
        <end position="394"/>
    </location>
</feature>
<keyword evidence="2" id="KW-0812">Transmembrane</keyword>
<evidence type="ECO:0000313" key="4">
    <source>
        <dbReference type="EMBL" id="MBI3128751.1"/>
    </source>
</evidence>